<dbReference type="Pfam" id="PF02686">
    <property type="entry name" value="GatC"/>
    <property type="match status" value="1"/>
</dbReference>
<comment type="catalytic activity">
    <reaction evidence="1">
        <text>L-glutamyl-tRNA(Gln) + L-glutamine + ATP + H2O = L-glutaminyl-tRNA(Gln) + L-glutamate + ADP + phosphate + H(+)</text>
        <dbReference type="Rhea" id="RHEA:17521"/>
        <dbReference type="Rhea" id="RHEA-COMP:9681"/>
        <dbReference type="Rhea" id="RHEA-COMP:9684"/>
        <dbReference type="ChEBI" id="CHEBI:15377"/>
        <dbReference type="ChEBI" id="CHEBI:15378"/>
        <dbReference type="ChEBI" id="CHEBI:29985"/>
        <dbReference type="ChEBI" id="CHEBI:30616"/>
        <dbReference type="ChEBI" id="CHEBI:43474"/>
        <dbReference type="ChEBI" id="CHEBI:58359"/>
        <dbReference type="ChEBI" id="CHEBI:78520"/>
        <dbReference type="ChEBI" id="CHEBI:78521"/>
        <dbReference type="ChEBI" id="CHEBI:456216"/>
    </reaction>
</comment>
<proteinExistence type="inferred from homology"/>
<evidence type="ECO:0000313" key="2">
    <source>
        <dbReference type="EMBL" id="MBB4014217.1"/>
    </source>
</evidence>
<comment type="catalytic activity">
    <reaction evidence="1">
        <text>L-aspartyl-tRNA(Asn) + L-glutamine + ATP + H2O = L-asparaginyl-tRNA(Asn) + L-glutamate + ADP + phosphate + 2 H(+)</text>
        <dbReference type="Rhea" id="RHEA:14513"/>
        <dbReference type="Rhea" id="RHEA-COMP:9674"/>
        <dbReference type="Rhea" id="RHEA-COMP:9677"/>
        <dbReference type="ChEBI" id="CHEBI:15377"/>
        <dbReference type="ChEBI" id="CHEBI:15378"/>
        <dbReference type="ChEBI" id="CHEBI:29985"/>
        <dbReference type="ChEBI" id="CHEBI:30616"/>
        <dbReference type="ChEBI" id="CHEBI:43474"/>
        <dbReference type="ChEBI" id="CHEBI:58359"/>
        <dbReference type="ChEBI" id="CHEBI:78515"/>
        <dbReference type="ChEBI" id="CHEBI:78516"/>
        <dbReference type="ChEBI" id="CHEBI:456216"/>
    </reaction>
</comment>
<dbReference type="GO" id="GO:0070681">
    <property type="term" value="P:glutaminyl-tRNAGln biosynthesis via transamidation"/>
    <property type="evidence" value="ECO:0007669"/>
    <property type="project" value="TreeGrafter"/>
</dbReference>
<accession>A0A840BV53</accession>
<dbReference type="GO" id="GO:0006412">
    <property type="term" value="P:translation"/>
    <property type="evidence" value="ECO:0007669"/>
    <property type="project" value="UniProtKB-UniRule"/>
</dbReference>
<dbReference type="EMBL" id="JACIET010000002">
    <property type="protein sequence ID" value="MBB4014217.1"/>
    <property type="molecule type" value="Genomic_DNA"/>
</dbReference>
<dbReference type="GO" id="GO:0016740">
    <property type="term" value="F:transferase activity"/>
    <property type="evidence" value="ECO:0007669"/>
    <property type="project" value="UniProtKB-KW"/>
</dbReference>
<dbReference type="SUPFAM" id="SSF141000">
    <property type="entry name" value="Glu-tRNAGln amidotransferase C subunit"/>
    <property type="match status" value="1"/>
</dbReference>
<dbReference type="HAMAP" id="MF_00122">
    <property type="entry name" value="GatC"/>
    <property type="match status" value="1"/>
</dbReference>
<evidence type="ECO:0000256" key="1">
    <source>
        <dbReference type="HAMAP-Rule" id="MF_00122"/>
    </source>
</evidence>
<dbReference type="RefSeq" id="WP_183636098.1">
    <property type="nucleotide sequence ID" value="NZ_BAABLE010000005.1"/>
</dbReference>
<keyword evidence="1" id="KW-0648">Protein biosynthesis</keyword>
<comment type="function">
    <text evidence="1">Allows the formation of correctly charged Asn-tRNA(Asn) or Gln-tRNA(Gln) through the transamidation of misacylated Asp-tRNA(Asn) or Glu-tRNA(Gln) in organisms which lack either or both of asparaginyl-tRNA or glutaminyl-tRNA synthetases. The reaction takes place in the presence of glutamine and ATP through an activated phospho-Asp-tRNA(Asn) or phospho-Glu-tRNA(Gln).</text>
</comment>
<comment type="subunit">
    <text evidence="1">Heterotrimer of A, B and C subunits.</text>
</comment>
<protein>
    <recommendedName>
        <fullName evidence="1">Aspartyl/glutamyl-tRNA(Asn/Gln) amidotransferase subunit C</fullName>
        <shortName evidence="1">Asp/Glu-ADT subunit C</shortName>
        <ecNumber evidence="1">6.3.5.-</ecNumber>
    </recommendedName>
</protein>
<dbReference type="PANTHER" id="PTHR15004:SF0">
    <property type="entry name" value="GLUTAMYL-TRNA(GLN) AMIDOTRANSFERASE SUBUNIT C, MITOCHONDRIAL"/>
    <property type="match status" value="1"/>
</dbReference>
<keyword evidence="1 2" id="KW-0436">Ligase</keyword>
<keyword evidence="1" id="KW-0547">Nucleotide-binding</keyword>
<gene>
    <name evidence="1" type="primary">gatC</name>
    <name evidence="2" type="ORF">GGR36_003563</name>
</gene>
<dbReference type="InterPro" id="IPR003837">
    <property type="entry name" value="GatC"/>
</dbReference>
<dbReference type="Gene3D" id="1.10.20.60">
    <property type="entry name" value="Glu-tRNAGln amidotransferase C subunit, N-terminal domain"/>
    <property type="match status" value="1"/>
</dbReference>
<dbReference type="GO" id="GO:0005524">
    <property type="term" value="F:ATP binding"/>
    <property type="evidence" value="ECO:0007669"/>
    <property type="project" value="UniProtKB-KW"/>
</dbReference>
<keyword evidence="2" id="KW-0808">Transferase</keyword>
<comment type="caution">
    <text evidence="2">The sequence shown here is derived from an EMBL/GenBank/DDBJ whole genome shotgun (WGS) entry which is preliminary data.</text>
</comment>
<sequence length="95" mass="10607">MSLTHDDVHRIARLARLELDDQEAAASLEKLNGIFGLIERMQAVDTAGVEPLYHPQAVAQRLRPDQVTESDRRDAYQAVAPQAEDGLYLVPKVIE</sequence>
<dbReference type="AlphaFoldDB" id="A0A840BV53"/>
<dbReference type="GO" id="GO:0006450">
    <property type="term" value="P:regulation of translational fidelity"/>
    <property type="evidence" value="ECO:0007669"/>
    <property type="project" value="InterPro"/>
</dbReference>
<dbReference type="GO" id="GO:0050567">
    <property type="term" value="F:glutaminyl-tRNA synthase (glutamine-hydrolyzing) activity"/>
    <property type="evidence" value="ECO:0007669"/>
    <property type="project" value="UniProtKB-UniRule"/>
</dbReference>
<evidence type="ECO:0000313" key="3">
    <source>
        <dbReference type="Proteomes" id="UP000561045"/>
    </source>
</evidence>
<dbReference type="InterPro" id="IPR036113">
    <property type="entry name" value="Asp/Glu-ADT_sf_sub_c"/>
</dbReference>
<dbReference type="Proteomes" id="UP000561045">
    <property type="component" value="Unassembled WGS sequence"/>
</dbReference>
<comment type="similarity">
    <text evidence="1">Belongs to the GatC family.</text>
</comment>
<name>A0A840BV53_9RHOO</name>
<reference evidence="2 3" key="1">
    <citation type="submission" date="2020-08" db="EMBL/GenBank/DDBJ databases">
        <title>Genomic Encyclopedia of Type Strains, Phase IV (KMG-IV): sequencing the most valuable type-strain genomes for metagenomic binning, comparative biology and taxonomic classification.</title>
        <authorList>
            <person name="Goeker M."/>
        </authorList>
    </citation>
    <scope>NUCLEOTIDE SEQUENCE [LARGE SCALE GENOMIC DNA]</scope>
    <source>
        <strain evidence="2 3">DSM 106739</strain>
    </source>
</reference>
<keyword evidence="1" id="KW-0067">ATP-binding</keyword>
<keyword evidence="3" id="KW-1185">Reference proteome</keyword>
<dbReference type="NCBIfam" id="TIGR00135">
    <property type="entry name" value="gatC"/>
    <property type="match status" value="1"/>
</dbReference>
<dbReference type="EC" id="6.3.5.-" evidence="1"/>
<organism evidence="2 3">
    <name type="scientific">Niveibacterium umoris</name>
    <dbReference type="NCBI Taxonomy" id="1193620"/>
    <lineage>
        <taxon>Bacteria</taxon>
        <taxon>Pseudomonadati</taxon>
        <taxon>Pseudomonadota</taxon>
        <taxon>Betaproteobacteria</taxon>
        <taxon>Rhodocyclales</taxon>
        <taxon>Rhodocyclaceae</taxon>
        <taxon>Niveibacterium</taxon>
    </lineage>
</organism>
<dbReference type="PANTHER" id="PTHR15004">
    <property type="entry name" value="GLUTAMYL-TRNA(GLN) AMIDOTRANSFERASE SUBUNIT C, MITOCHONDRIAL"/>
    <property type="match status" value="1"/>
</dbReference>